<feature type="transmembrane region" description="Helical" evidence="2">
    <location>
        <begin position="442"/>
        <end position="463"/>
    </location>
</feature>
<keyword evidence="2" id="KW-1133">Transmembrane helix</keyword>
<gene>
    <name evidence="3" type="ORF">B0H67DRAFT_492353</name>
</gene>
<dbReference type="Proteomes" id="UP001172102">
    <property type="component" value="Unassembled WGS sequence"/>
</dbReference>
<reference evidence="3" key="1">
    <citation type="submission" date="2023-06" db="EMBL/GenBank/DDBJ databases">
        <title>Genome-scale phylogeny and comparative genomics of the fungal order Sordariales.</title>
        <authorList>
            <consortium name="Lawrence Berkeley National Laboratory"/>
            <person name="Hensen N."/>
            <person name="Bonometti L."/>
            <person name="Westerberg I."/>
            <person name="Brannstrom I.O."/>
            <person name="Guillou S."/>
            <person name="Cros-Aarteil S."/>
            <person name="Calhoun S."/>
            <person name="Haridas S."/>
            <person name="Kuo A."/>
            <person name="Mondo S."/>
            <person name="Pangilinan J."/>
            <person name="Riley R."/>
            <person name="Labutti K."/>
            <person name="Andreopoulos B."/>
            <person name="Lipzen A."/>
            <person name="Chen C."/>
            <person name="Yanf M."/>
            <person name="Daum C."/>
            <person name="Ng V."/>
            <person name="Clum A."/>
            <person name="Steindorff A."/>
            <person name="Ohm R."/>
            <person name="Martin F."/>
            <person name="Silar P."/>
            <person name="Natvig D."/>
            <person name="Lalanne C."/>
            <person name="Gautier V."/>
            <person name="Ament-Velasquez S.L."/>
            <person name="Kruys A."/>
            <person name="Hutchinson M.I."/>
            <person name="Powell A.J."/>
            <person name="Barry K."/>
            <person name="Miller A.N."/>
            <person name="Grigoriev I.V."/>
            <person name="Debuchy R."/>
            <person name="Gladieux P."/>
            <person name="Thoren M.H."/>
            <person name="Johannesson H."/>
        </authorList>
    </citation>
    <scope>NUCLEOTIDE SEQUENCE</scope>
    <source>
        <strain evidence="3">SMH4607-1</strain>
    </source>
</reference>
<name>A0AA40DPT6_9PEZI</name>
<feature type="transmembrane region" description="Helical" evidence="2">
    <location>
        <begin position="388"/>
        <end position="410"/>
    </location>
</feature>
<evidence type="ECO:0000313" key="4">
    <source>
        <dbReference type="Proteomes" id="UP001172102"/>
    </source>
</evidence>
<dbReference type="AlphaFoldDB" id="A0AA40DPT6"/>
<feature type="compositionally biased region" description="Polar residues" evidence="1">
    <location>
        <begin position="512"/>
        <end position="522"/>
    </location>
</feature>
<evidence type="ECO:0000256" key="1">
    <source>
        <dbReference type="SAM" id="MobiDB-lite"/>
    </source>
</evidence>
<feature type="region of interest" description="Disordered" evidence="1">
    <location>
        <begin position="499"/>
        <end position="522"/>
    </location>
</feature>
<dbReference type="EMBL" id="JAUKUA010000005">
    <property type="protein sequence ID" value="KAK0711125.1"/>
    <property type="molecule type" value="Genomic_DNA"/>
</dbReference>
<keyword evidence="4" id="KW-1185">Reference proteome</keyword>
<organism evidence="3 4">
    <name type="scientific">Lasiosphaeris hirsuta</name>
    <dbReference type="NCBI Taxonomy" id="260670"/>
    <lineage>
        <taxon>Eukaryota</taxon>
        <taxon>Fungi</taxon>
        <taxon>Dikarya</taxon>
        <taxon>Ascomycota</taxon>
        <taxon>Pezizomycotina</taxon>
        <taxon>Sordariomycetes</taxon>
        <taxon>Sordariomycetidae</taxon>
        <taxon>Sordariales</taxon>
        <taxon>Lasiosphaeriaceae</taxon>
        <taxon>Lasiosphaeris</taxon>
    </lineage>
</organism>
<accession>A0AA40DPT6</accession>
<evidence type="ECO:0000256" key="2">
    <source>
        <dbReference type="SAM" id="Phobius"/>
    </source>
</evidence>
<sequence>MDDYMFKTYVTDCKCVTEATSYLEILNYSEPSLNTVEEHRFRLDELPDEFNNFLHRRGAFAPPKLKQGVALLGGIRLILQQGAKHPETFSPRHISLSHKSYEDMVRVMRLPFRAIEGTSVVGPFYWAALDQDDDDPHLRMCPIGSEIIFRKSDVRKKGKTRGWELMLSHSFSTGITTGYAKGTDSSDMLQCIDHLKVCAAQVLHPLLLPIIILSHDLSAKNDQKQREAREWLRLLEHAVSMRDEVLPEEIRYIKESMVDLDQINRDLVECHSQVLWKRPQAYQEIIKSMEGSMQIFWEQAREILAYGGKGGEVDKLHRSMLARLEFYQAKLKGIENYAHTTLERLSIQRAALYNIIAQKESKLGLTMAGEQRRLAHAAKRDSTSMKTLSLLGAIFLPATYLASVFSMTFFNFQAQSGGDSGGSSSSGGGGGNDEGPTVSPDLWIYFVITIPLTMVIVLIWRWWDRRRERIYAREDADIEKGIDEMEVQIMENMRKRAMSKQRTWTAEGRPSPTWTQTKSFPG</sequence>
<proteinExistence type="predicted"/>
<protein>
    <submittedName>
        <fullName evidence="3">Uncharacterized protein</fullName>
    </submittedName>
</protein>
<keyword evidence="2" id="KW-0472">Membrane</keyword>
<dbReference type="Gene3D" id="1.20.58.340">
    <property type="entry name" value="Magnesium transport protein CorA, transmembrane region"/>
    <property type="match status" value="1"/>
</dbReference>
<comment type="caution">
    <text evidence="3">The sequence shown here is derived from an EMBL/GenBank/DDBJ whole genome shotgun (WGS) entry which is preliminary data.</text>
</comment>
<evidence type="ECO:0000313" key="3">
    <source>
        <dbReference type="EMBL" id="KAK0711125.1"/>
    </source>
</evidence>
<keyword evidence="2" id="KW-0812">Transmembrane</keyword>